<accession>A0ABW4UW66</accession>
<evidence type="ECO:0000259" key="3">
    <source>
        <dbReference type="Pfam" id="PF03413"/>
    </source>
</evidence>
<evidence type="ECO:0000313" key="5">
    <source>
        <dbReference type="Proteomes" id="UP001597403"/>
    </source>
</evidence>
<name>A0ABW4UW66_9BACL</name>
<dbReference type="Proteomes" id="UP001597403">
    <property type="component" value="Unassembled WGS sequence"/>
</dbReference>
<organism evidence="4 5">
    <name type="scientific">Paenibacillus nicotianae</name>
    <dbReference type="NCBI Taxonomy" id="1526551"/>
    <lineage>
        <taxon>Bacteria</taxon>
        <taxon>Bacillati</taxon>
        <taxon>Bacillota</taxon>
        <taxon>Bacilli</taxon>
        <taxon>Bacillales</taxon>
        <taxon>Paenibacillaceae</taxon>
        <taxon>Paenibacillus</taxon>
    </lineage>
</organism>
<gene>
    <name evidence="4" type="ORF">ACFSGI_11805</name>
</gene>
<feature type="compositionally biased region" description="Basic and acidic residues" evidence="1">
    <location>
        <begin position="236"/>
        <end position="257"/>
    </location>
</feature>
<feature type="region of interest" description="Disordered" evidence="1">
    <location>
        <begin position="112"/>
        <end position="264"/>
    </location>
</feature>
<feature type="compositionally biased region" description="Low complexity" evidence="1">
    <location>
        <begin position="199"/>
        <end position="208"/>
    </location>
</feature>
<protein>
    <submittedName>
        <fullName evidence="4">PepSY domain-containing protein</fullName>
    </submittedName>
</protein>
<evidence type="ECO:0000256" key="1">
    <source>
        <dbReference type="SAM" id="MobiDB-lite"/>
    </source>
</evidence>
<feature type="domain" description="PepSY" evidence="3">
    <location>
        <begin position="269"/>
        <end position="326"/>
    </location>
</feature>
<dbReference type="RefSeq" id="WP_379283269.1">
    <property type="nucleotide sequence ID" value="NZ_JBHUGF010000010.1"/>
</dbReference>
<keyword evidence="2" id="KW-0472">Membrane</keyword>
<keyword evidence="2" id="KW-1133">Transmembrane helix</keyword>
<keyword evidence="2" id="KW-0812">Transmembrane</keyword>
<reference evidence="5" key="1">
    <citation type="journal article" date="2019" name="Int. J. Syst. Evol. Microbiol.">
        <title>The Global Catalogue of Microorganisms (GCM) 10K type strain sequencing project: providing services to taxonomists for standard genome sequencing and annotation.</title>
        <authorList>
            <consortium name="The Broad Institute Genomics Platform"/>
            <consortium name="The Broad Institute Genome Sequencing Center for Infectious Disease"/>
            <person name="Wu L."/>
            <person name="Ma J."/>
        </authorList>
    </citation>
    <scope>NUCLEOTIDE SEQUENCE [LARGE SCALE GENOMIC DNA]</scope>
    <source>
        <strain evidence="5">CGMCC 1.15067</strain>
    </source>
</reference>
<evidence type="ECO:0000256" key="2">
    <source>
        <dbReference type="SAM" id="Phobius"/>
    </source>
</evidence>
<feature type="domain" description="PepSY" evidence="3">
    <location>
        <begin position="52"/>
        <end position="104"/>
    </location>
</feature>
<proteinExistence type="predicted"/>
<dbReference type="Pfam" id="PF03413">
    <property type="entry name" value="PepSY"/>
    <property type="match status" value="2"/>
</dbReference>
<feature type="transmembrane region" description="Helical" evidence="2">
    <location>
        <begin position="21"/>
        <end position="42"/>
    </location>
</feature>
<keyword evidence="5" id="KW-1185">Reference proteome</keyword>
<feature type="compositionally biased region" description="Low complexity" evidence="1">
    <location>
        <begin position="112"/>
        <end position="192"/>
    </location>
</feature>
<dbReference type="Gene3D" id="3.10.450.40">
    <property type="match status" value="2"/>
</dbReference>
<sequence>MHRTVAPSSTNTLSAVIKDKRWWIAGAVVILLILMFVMTLWWKSIAQASPALTSTQAKNVVLKQYPGKVTETALNNGIYTVQLQSDQGMYQVQVNGNSGAIQSIQQIGQSAVATTTPNSTTNTDSSNSSNSSATNDSNSSSSAVTEPTTATNRTESTNDSSSNSSSSVSEDSTDTNNNPPASTDSSPSATTNENDDRNNSSNSGSDNNQPQVNEQPGDITPDANVPPAGSPVPPVDNRDHKDDRKGKDKDKDKDKNNSPRPAPVLILKEKDAERIALTQVPGKVDDTDYEDDEDKGQSYYLVDIDTPDEREATVQINAVSGAVMSVTWDDVDDSDNEK</sequence>
<evidence type="ECO:0000313" key="4">
    <source>
        <dbReference type="EMBL" id="MFD1990645.1"/>
    </source>
</evidence>
<dbReference type="EMBL" id="JBHUGF010000010">
    <property type="protein sequence ID" value="MFD1990645.1"/>
    <property type="molecule type" value="Genomic_DNA"/>
</dbReference>
<dbReference type="InterPro" id="IPR025711">
    <property type="entry name" value="PepSY"/>
</dbReference>
<comment type="caution">
    <text evidence="4">The sequence shown here is derived from an EMBL/GenBank/DDBJ whole genome shotgun (WGS) entry which is preliminary data.</text>
</comment>